<dbReference type="SUPFAM" id="SSF56399">
    <property type="entry name" value="ADP-ribosylation"/>
    <property type="match status" value="1"/>
</dbReference>
<name>A0ABS9MKX8_9FIRM</name>
<evidence type="ECO:0000313" key="2">
    <source>
        <dbReference type="Proteomes" id="UP001298681"/>
    </source>
</evidence>
<dbReference type="Gene3D" id="3.90.175.10">
    <property type="entry name" value="Diphtheria Toxin, domain 1"/>
    <property type="match status" value="1"/>
</dbReference>
<reference evidence="1 2" key="1">
    <citation type="submission" date="2022-01" db="EMBL/GenBank/DDBJ databases">
        <title>Collection of gut derived symbiotic bacterial strains cultured from healthy donors.</title>
        <authorList>
            <person name="Lin H."/>
            <person name="Kohout C."/>
            <person name="Waligurski E."/>
            <person name="Pamer E.G."/>
        </authorList>
    </citation>
    <scope>NUCLEOTIDE SEQUENCE [LARGE SCALE GENOMIC DNA]</scope>
    <source>
        <strain evidence="1 2">DFI.7.58</strain>
    </source>
</reference>
<evidence type="ECO:0000313" key="1">
    <source>
        <dbReference type="EMBL" id="MCG4611475.1"/>
    </source>
</evidence>
<organism evidence="1 2">
    <name type="scientific">Anaeromassilibacillus senegalensis</name>
    <dbReference type="NCBI Taxonomy" id="1673717"/>
    <lineage>
        <taxon>Bacteria</taxon>
        <taxon>Bacillati</taxon>
        <taxon>Bacillota</taxon>
        <taxon>Clostridia</taxon>
        <taxon>Eubacteriales</taxon>
        <taxon>Acutalibacteraceae</taxon>
        <taxon>Anaeromassilibacillus</taxon>
    </lineage>
</organism>
<evidence type="ECO:0008006" key="3">
    <source>
        <dbReference type="Google" id="ProtNLM"/>
    </source>
</evidence>
<dbReference type="RefSeq" id="WP_140400374.1">
    <property type="nucleotide sequence ID" value="NZ_JAKNHQ010000016.1"/>
</dbReference>
<dbReference type="EMBL" id="JAKNHQ010000016">
    <property type="protein sequence ID" value="MCG4611475.1"/>
    <property type="molecule type" value="Genomic_DNA"/>
</dbReference>
<comment type="caution">
    <text evidence="1">The sequence shown here is derived from an EMBL/GenBank/DDBJ whole genome shotgun (WGS) entry which is preliminary data.</text>
</comment>
<sequence>MRFLAYHGTDRERAEKILAGAFRVKANDEHWLGNGVYFYLDASLARWWTTRPTRKFGEDVHNRAVLECVLEPTGPVLDLRKLDDYRWFVEEYAQVIDYLIEKTHVERSSFKKLRCSFCDYLYKQYRFDLIVGTFHLPEQPYLDFPRTPDFDQLQLSYVETQVCVFNQAAIISKRLMEKE</sequence>
<accession>A0ABS9MKX8</accession>
<dbReference type="Proteomes" id="UP001298681">
    <property type="component" value="Unassembled WGS sequence"/>
</dbReference>
<gene>
    <name evidence="1" type="ORF">L0P57_11110</name>
</gene>
<keyword evidence="2" id="KW-1185">Reference proteome</keyword>
<protein>
    <recommendedName>
        <fullName evidence="3">DUF3990 domain-containing protein</fullName>
    </recommendedName>
</protein>
<proteinExistence type="predicted"/>